<organism evidence="3 4">
    <name type="scientific">Chitinophaga caseinilytica</name>
    <dbReference type="NCBI Taxonomy" id="2267521"/>
    <lineage>
        <taxon>Bacteria</taxon>
        <taxon>Pseudomonadati</taxon>
        <taxon>Bacteroidota</taxon>
        <taxon>Chitinophagia</taxon>
        <taxon>Chitinophagales</taxon>
        <taxon>Chitinophagaceae</taxon>
        <taxon>Chitinophaga</taxon>
    </lineage>
</organism>
<keyword evidence="4" id="KW-1185">Reference proteome</keyword>
<dbReference type="Gene3D" id="2.170.140.10">
    <property type="entry name" value="Chitin binding domain"/>
    <property type="match status" value="1"/>
</dbReference>
<accession>A0ABZ2Z1H7</accession>
<feature type="chain" id="PRO_5045388864" evidence="1">
    <location>
        <begin position="26"/>
        <end position="94"/>
    </location>
</feature>
<evidence type="ECO:0000313" key="4">
    <source>
        <dbReference type="Proteomes" id="UP001449657"/>
    </source>
</evidence>
<dbReference type="PROSITE" id="PS50940">
    <property type="entry name" value="CHIT_BIND_II"/>
    <property type="match status" value="1"/>
</dbReference>
<evidence type="ECO:0000259" key="2">
    <source>
        <dbReference type="PROSITE" id="PS50940"/>
    </source>
</evidence>
<dbReference type="Proteomes" id="UP001449657">
    <property type="component" value="Chromosome"/>
</dbReference>
<dbReference type="InterPro" id="IPR036508">
    <property type="entry name" value="Chitin-bd_dom_sf"/>
</dbReference>
<dbReference type="EMBL" id="CP150096">
    <property type="protein sequence ID" value="WZN45599.1"/>
    <property type="molecule type" value="Genomic_DNA"/>
</dbReference>
<name>A0ABZ2Z1H7_9BACT</name>
<sequence>MKKNVFKWSMALVLCVALISGFVMRSEAYPIGSCHGHNGEKRNFLPDSEYCAAFYICDDWYQPVLQWCPTGLHFDIYDEVCDWPAFSSSWPDCM</sequence>
<proteinExistence type="predicted"/>
<keyword evidence="1" id="KW-0732">Signal</keyword>
<evidence type="ECO:0000313" key="3">
    <source>
        <dbReference type="EMBL" id="WZN45599.1"/>
    </source>
</evidence>
<evidence type="ECO:0000256" key="1">
    <source>
        <dbReference type="SAM" id="SignalP"/>
    </source>
</evidence>
<dbReference type="Pfam" id="PF01607">
    <property type="entry name" value="CBM_14"/>
    <property type="match status" value="1"/>
</dbReference>
<dbReference type="SUPFAM" id="SSF57625">
    <property type="entry name" value="Invertebrate chitin-binding proteins"/>
    <property type="match status" value="1"/>
</dbReference>
<gene>
    <name evidence="3" type="ORF">WJU22_22115</name>
</gene>
<feature type="domain" description="Chitin-binding type-2" evidence="2">
    <location>
        <begin position="31"/>
        <end position="94"/>
    </location>
</feature>
<dbReference type="SMART" id="SM00494">
    <property type="entry name" value="ChtBD2"/>
    <property type="match status" value="1"/>
</dbReference>
<reference evidence="3 4" key="1">
    <citation type="submission" date="2024-03" db="EMBL/GenBank/DDBJ databases">
        <title>Chitinophaga caseinilytica sp. nov., a casein hydrolysing bacterium isolated from forest soil.</title>
        <authorList>
            <person name="Lee D.S."/>
            <person name="Han D.M."/>
            <person name="Baek J.H."/>
            <person name="Choi D.G."/>
            <person name="Jeon J.H."/>
            <person name="Jeon C.O."/>
        </authorList>
    </citation>
    <scope>NUCLEOTIDE SEQUENCE [LARGE SCALE GENOMIC DNA]</scope>
    <source>
        <strain evidence="3 4">KACC 19118</strain>
    </source>
</reference>
<protein>
    <submittedName>
        <fullName evidence="3">Chitin binding peritrophin-A domain-containing protein</fullName>
    </submittedName>
</protein>
<feature type="signal peptide" evidence="1">
    <location>
        <begin position="1"/>
        <end position="25"/>
    </location>
</feature>
<dbReference type="InterPro" id="IPR002557">
    <property type="entry name" value="Chitin-bd_dom"/>
</dbReference>
<dbReference type="RefSeq" id="WP_341840351.1">
    <property type="nucleotide sequence ID" value="NZ_CP149792.1"/>
</dbReference>